<dbReference type="GO" id="GO:0046872">
    <property type="term" value="F:metal ion binding"/>
    <property type="evidence" value="ECO:0007669"/>
    <property type="project" value="UniProtKB-KW"/>
</dbReference>
<evidence type="ECO:0000313" key="3">
    <source>
        <dbReference type="EMBL" id="VDN09032.1"/>
    </source>
</evidence>
<evidence type="ECO:0000256" key="1">
    <source>
        <dbReference type="ARBA" id="ARBA00022723"/>
    </source>
</evidence>
<dbReference type="PANTHER" id="PTHR45729:SF9">
    <property type="entry name" value="DOUBLE C2-LIKE DOMAIN-CONTAINING PROTEIN BETA"/>
    <property type="match status" value="1"/>
</dbReference>
<dbReference type="GO" id="GO:0017158">
    <property type="term" value="P:regulation of calcium ion-dependent exocytosis"/>
    <property type="evidence" value="ECO:0007669"/>
    <property type="project" value="TreeGrafter"/>
</dbReference>
<organism evidence="3 4">
    <name type="scientific">Dibothriocephalus latus</name>
    <name type="common">Fish tapeworm</name>
    <name type="synonym">Diphyllobothrium latum</name>
    <dbReference type="NCBI Taxonomy" id="60516"/>
    <lineage>
        <taxon>Eukaryota</taxon>
        <taxon>Metazoa</taxon>
        <taxon>Spiralia</taxon>
        <taxon>Lophotrochozoa</taxon>
        <taxon>Platyhelminthes</taxon>
        <taxon>Cestoda</taxon>
        <taxon>Eucestoda</taxon>
        <taxon>Diphyllobothriidea</taxon>
        <taxon>Diphyllobothriidae</taxon>
        <taxon>Dibothriocephalus</taxon>
    </lineage>
</organism>
<dbReference type="InterPro" id="IPR000008">
    <property type="entry name" value="C2_dom"/>
</dbReference>
<evidence type="ECO:0000313" key="4">
    <source>
        <dbReference type="Proteomes" id="UP000281553"/>
    </source>
</evidence>
<feature type="domain" description="C2" evidence="2">
    <location>
        <begin position="9"/>
        <end position="111"/>
    </location>
</feature>
<dbReference type="EMBL" id="UYRU01046254">
    <property type="protein sequence ID" value="VDN09032.1"/>
    <property type="molecule type" value="Genomic_DNA"/>
</dbReference>
<accession>A0A3P7NL16</accession>
<keyword evidence="1" id="KW-0479">Metal-binding</keyword>
<protein>
    <recommendedName>
        <fullName evidence="2">C2 domain-containing protein</fullName>
    </recommendedName>
</protein>
<dbReference type="PANTHER" id="PTHR45729">
    <property type="entry name" value="RABPHILIN, ISOFORM A"/>
    <property type="match status" value="1"/>
</dbReference>
<evidence type="ECO:0000259" key="2">
    <source>
        <dbReference type="PROSITE" id="PS50004"/>
    </source>
</evidence>
<proteinExistence type="predicted"/>
<dbReference type="InterPro" id="IPR035892">
    <property type="entry name" value="C2_domain_sf"/>
</dbReference>
<keyword evidence="4" id="KW-1185">Reference proteome</keyword>
<dbReference type="AlphaFoldDB" id="A0A3P7NL16"/>
<sequence>MELQLAQVNPAKLGQTFSGIASLESVRCARGHDFLEAKNLTPMDPNGLADPYVKLKITPAEDTSKIKLKTKIIRSTLNPQWNEEFQIVFLPSRLLEIVSDSGIDCIKPDLV</sequence>
<reference evidence="3 4" key="1">
    <citation type="submission" date="2018-11" db="EMBL/GenBank/DDBJ databases">
        <authorList>
            <consortium name="Pathogen Informatics"/>
        </authorList>
    </citation>
    <scope>NUCLEOTIDE SEQUENCE [LARGE SCALE GENOMIC DNA]</scope>
</reference>
<dbReference type="Proteomes" id="UP000281553">
    <property type="component" value="Unassembled WGS sequence"/>
</dbReference>
<dbReference type="GO" id="GO:0006887">
    <property type="term" value="P:exocytosis"/>
    <property type="evidence" value="ECO:0007669"/>
    <property type="project" value="TreeGrafter"/>
</dbReference>
<dbReference type="PROSITE" id="PS50004">
    <property type="entry name" value="C2"/>
    <property type="match status" value="1"/>
</dbReference>
<dbReference type="Pfam" id="PF00168">
    <property type="entry name" value="C2"/>
    <property type="match status" value="1"/>
</dbReference>
<dbReference type="SUPFAM" id="SSF49562">
    <property type="entry name" value="C2 domain (Calcium/lipid-binding domain, CaLB)"/>
    <property type="match status" value="1"/>
</dbReference>
<dbReference type="Gene3D" id="2.60.40.150">
    <property type="entry name" value="C2 domain"/>
    <property type="match status" value="1"/>
</dbReference>
<dbReference type="GO" id="GO:0061669">
    <property type="term" value="P:spontaneous neurotransmitter secretion"/>
    <property type="evidence" value="ECO:0007669"/>
    <property type="project" value="TreeGrafter"/>
</dbReference>
<gene>
    <name evidence="3" type="ORF">DILT_LOCUS4863</name>
</gene>
<name>A0A3P7NL16_DIBLA</name>
<dbReference type="InterPro" id="IPR043566">
    <property type="entry name" value="Rabphilin/DOC2/Noc2"/>
</dbReference>
<dbReference type="OrthoDB" id="423283at2759"/>
<dbReference type="GO" id="GO:0098793">
    <property type="term" value="C:presynapse"/>
    <property type="evidence" value="ECO:0007669"/>
    <property type="project" value="GOC"/>
</dbReference>
<dbReference type="PRINTS" id="PR00360">
    <property type="entry name" value="C2DOMAIN"/>
</dbReference>